<accession>A0A7X5X3F6</accession>
<sequence length="61" mass="6114">MRRGEDLVGVHMAQPAIGDLAEGEIALPGEVVGPGRGQDPRVASGAQRLLGGAVDGPGINQ</sequence>
<proteinExistence type="predicted"/>
<name>A0A7X5X3F6_STRMQ</name>
<protein>
    <submittedName>
        <fullName evidence="2">Ligand-gated channel protein</fullName>
    </submittedName>
</protein>
<dbReference type="EMBL" id="JAALLH010000001">
    <property type="protein sequence ID" value="NIY65914.1"/>
    <property type="molecule type" value="Genomic_DNA"/>
</dbReference>
<comment type="caution">
    <text evidence="2">The sequence shown here is derived from an EMBL/GenBank/DDBJ whole genome shotgun (WGS) entry which is preliminary data.</text>
</comment>
<dbReference type="AlphaFoldDB" id="A0A7X5X3F6"/>
<reference evidence="2 3" key="1">
    <citation type="submission" date="2020-02" db="EMBL/GenBank/DDBJ databases">
        <title>Streptomyces malaysiensis DSM14702 (JHCC583434, PFL_A843) Genome sequencing and assembly.</title>
        <authorList>
            <person name="Samborskyy M."/>
        </authorList>
    </citation>
    <scope>NUCLEOTIDE SEQUENCE [LARGE SCALE GENOMIC DNA]</scope>
    <source>
        <strain evidence="2 3">DSM 14702</strain>
    </source>
</reference>
<evidence type="ECO:0000313" key="3">
    <source>
        <dbReference type="Proteomes" id="UP000536624"/>
    </source>
</evidence>
<organism evidence="2 3">
    <name type="scientific">Streptomyces malaysiensis</name>
    <dbReference type="NCBI Taxonomy" id="92644"/>
    <lineage>
        <taxon>Bacteria</taxon>
        <taxon>Bacillati</taxon>
        <taxon>Actinomycetota</taxon>
        <taxon>Actinomycetes</taxon>
        <taxon>Kitasatosporales</taxon>
        <taxon>Streptomycetaceae</taxon>
        <taxon>Streptomyces</taxon>
        <taxon>Streptomyces violaceusniger group</taxon>
    </lineage>
</organism>
<evidence type="ECO:0000256" key="1">
    <source>
        <dbReference type="SAM" id="MobiDB-lite"/>
    </source>
</evidence>
<evidence type="ECO:0000313" key="2">
    <source>
        <dbReference type="EMBL" id="NIY65914.1"/>
    </source>
</evidence>
<feature type="region of interest" description="Disordered" evidence="1">
    <location>
        <begin position="33"/>
        <end position="61"/>
    </location>
</feature>
<gene>
    <name evidence="2" type="ORF">SMALB_3924</name>
</gene>
<dbReference type="Proteomes" id="UP000536624">
    <property type="component" value="Unassembled WGS sequence"/>
</dbReference>